<dbReference type="SUPFAM" id="SSF51735">
    <property type="entry name" value="NAD(P)-binding Rossmann-fold domains"/>
    <property type="match status" value="1"/>
</dbReference>
<evidence type="ECO:0000256" key="4">
    <source>
        <dbReference type="RuleBase" id="RU003719"/>
    </source>
</evidence>
<dbReference type="InterPro" id="IPR006139">
    <property type="entry name" value="D-isomer_2_OHA_DH_cat_dom"/>
</dbReference>
<dbReference type="InterPro" id="IPR029753">
    <property type="entry name" value="D-isomer_DH_CS"/>
</dbReference>
<dbReference type="AlphaFoldDB" id="A0A1M5ISS7"/>
<keyword evidence="3" id="KW-0520">NAD</keyword>
<dbReference type="Pfam" id="PF02826">
    <property type="entry name" value="2-Hacid_dh_C"/>
    <property type="match status" value="1"/>
</dbReference>
<evidence type="ECO:0000256" key="2">
    <source>
        <dbReference type="ARBA" id="ARBA00023002"/>
    </source>
</evidence>
<comment type="similarity">
    <text evidence="1 4">Belongs to the D-isomer specific 2-hydroxyacid dehydrogenase family.</text>
</comment>
<dbReference type="OrthoDB" id="9777288at2"/>
<sequence length="329" mass="36731">MKVAIFSIRSYDRPFFEKIKTNNHELIYFKEQFSIETANLAKDCDAIAIFTSDNANEEVLQLLHSYGVKYIALRTVGFDHVDLKKATELKIKVANVPEYSPFAIAEYTVAMILVLNRKLIIADNRVKRHDFSLSGLTGFDLNGKTMGLIGTGKIGSVLAKIVHGFGCNLLGYDKIEDSSLKSKYGLHYTSLNELCQQSDIIILNLPLNEATKYMINEKQISLMKNGVMLINTARGGIVNTQSVINALKSGKIGSFGMDVYENEKGIFFYDQSQTVFKDDTLALLTTFSNVLITAHQAFLTNEALEGIARTTMNNIDQWHSEGKSINDIN</sequence>
<evidence type="ECO:0000259" key="6">
    <source>
        <dbReference type="Pfam" id="PF02826"/>
    </source>
</evidence>
<accession>A0A1M5ISS7</accession>
<protein>
    <submittedName>
        <fullName evidence="7">D-lactate dehydrogenase</fullName>
    </submittedName>
</protein>
<dbReference type="PROSITE" id="PS00670">
    <property type="entry name" value="D_2_HYDROXYACID_DH_2"/>
    <property type="match status" value="1"/>
</dbReference>
<evidence type="ECO:0000256" key="1">
    <source>
        <dbReference type="ARBA" id="ARBA00005854"/>
    </source>
</evidence>
<keyword evidence="2 4" id="KW-0560">Oxidoreductase</keyword>
<evidence type="ECO:0000313" key="7">
    <source>
        <dbReference type="EMBL" id="SHG30803.1"/>
    </source>
</evidence>
<dbReference type="GO" id="GO:0051287">
    <property type="term" value="F:NAD binding"/>
    <property type="evidence" value="ECO:0007669"/>
    <property type="project" value="InterPro"/>
</dbReference>
<dbReference type="Pfam" id="PF00389">
    <property type="entry name" value="2-Hacid_dh"/>
    <property type="match status" value="1"/>
</dbReference>
<keyword evidence="8" id="KW-1185">Reference proteome</keyword>
<dbReference type="PROSITE" id="PS00671">
    <property type="entry name" value="D_2_HYDROXYACID_DH_3"/>
    <property type="match status" value="1"/>
</dbReference>
<dbReference type="CDD" id="cd12183">
    <property type="entry name" value="LDH_like_2"/>
    <property type="match status" value="1"/>
</dbReference>
<organism evidence="7 8">
    <name type="scientific">Flavobacterium micromati</name>
    <dbReference type="NCBI Taxonomy" id="229205"/>
    <lineage>
        <taxon>Bacteria</taxon>
        <taxon>Pseudomonadati</taxon>
        <taxon>Bacteroidota</taxon>
        <taxon>Flavobacteriia</taxon>
        <taxon>Flavobacteriales</taxon>
        <taxon>Flavobacteriaceae</taxon>
        <taxon>Flavobacterium</taxon>
    </lineage>
</organism>
<dbReference type="PANTHER" id="PTHR43026">
    <property type="entry name" value="2-HYDROXYACID DEHYDROGENASE HOMOLOG 1-RELATED"/>
    <property type="match status" value="1"/>
</dbReference>
<evidence type="ECO:0000256" key="3">
    <source>
        <dbReference type="ARBA" id="ARBA00023027"/>
    </source>
</evidence>
<gene>
    <name evidence="7" type="ORF">SAMN05444372_104208</name>
</gene>
<dbReference type="Proteomes" id="UP000184020">
    <property type="component" value="Unassembled WGS sequence"/>
</dbReference>
<evidence type="ECO:0000313" key="8">
    <source>
        <dbReference type="Proteomes" id="UP000184020"/>
    </source>
</evidence>
<reference evidence="8" key="1">
    <citation type="submission" date="2016-11" db="EMBL/GenBank/DDBJ databases">
        <authorList>
            <person name="Varghese N."/>
            <person name="Submissions S."/>
        </authorList>
    </citation>
    <scope>NUCLEOTIDE SEQUENCE [LARGE SCALE GENOMIC DNA]</scope>
    <source>
        <strain evidence="8">DSM 17659</strain>
    </source>
</reference>
<feature type="domain" description="D-isomer specific 2-hydroxyacid dehydrogenase NAD-binding" evidence="6">
    <location>
        <begin position="109"/>
        <end position="297"/>
    </location>
</feature>
<proteinExistence type="inferred from homology"/>
<dbReference type="PANTHER" id="PTHR43026:SF1">
    <property type="entry name" value="2-HYDROXYACID DEHYDROGENASE HOMOLOG 1-RELATED"/>
    <property type="match status" value="1"/>
</dbReference>
<dbReference type="STRING" id="229205.SAMN05444372_104208"/>
<feature type="domain" description="D-isomer specific 2-hydroxyacid dehydrogenase catalytic" evidence="5">
    <location>
        <begin position="3"/>
        <end position="329"/>
    </location>
</feature>
<dbReference type="InterPro" id="IPR036291">
    <property type="entry name" value="NAD(P)-bd_dom_sf"/>
</dbReference>
<dbReference type="InterPro" id="IPR058205">
    <property type="entry name" value="D-LDH-like"/>
</dbReference>
<name>A0A1M5ISS7_9FLAO</name>
<dbReference type="SUPFAM" id="SSF52283">
    <property type="entry name" value="Formate/glycerate dehydrogenase catalytic domain-like"/>
    <property type="match status" value="1"/>
</dbReference>
<dbReference type="Gene3D" id="3.40.50.720">
    <property type="entry name" value="NAD(P)-binding Rossmann-like Domain"/>
    <property type="match status" value="2"/>
</dbReference>
<dbReference type="RefSeq" id="WP_073018193.1">
    <property type="nucleotide sequence ID" value="NZ_FQWF01000004.1"/>
</dbReference>
<dbReference type="InterPro" id="IPR006140">
    <property type="entry name" value="D-isomer_DH_NAD-bd"/>
</dbReference>
<dbReference type="GO" id="GO:0016616">
    <property type="term" value="F:oxidoreductase activity, acting on the CH-OH group of donors, NAD or NADP as acceptor"/>
    <property type="evidence" value="ECO:0007669"/>
    <property type="project" value="InterPro"/>
</dbReference>
<evidence type="ECO:0000259" key="5">
    <source>
        <dbReference type="Pfam" id="PF00389"/>
    </source>
</evidence>
<dbReference type="EMBL" id="FQWF01000004">
    <property type="protein sequence ID" value="SHG30803.1"/>
    <property type="molecule type" value="Genomic_DNA"/>
</dbReference>